<organism evidence="2 3">
    <name type="scientific">Puccinia striiformis</name>
    <dbReference type="NCBI Taxonomy" id="27350"/>
    <lineage>
        <taxon>Eukaryota</taxon>
        <taxon>Fungi</taxon>
        <taxon>Dikarya</taxon>
        <taxon>Basidiomycota</taxon>
        <taxon>Pucciniomycotina</taxon>
        <taxon>Pucciniomycetes</taxon>
        <taxon>Pucciniales</taxon>
        <taxon>Pucciniaceae</taxon>
        <taxon>Puccinia</taxon>
    </lineage>
</organism>
<reference evidence="2 3" key="1">
    <citation type="submission" date="2017-12" db="EMBL/GenBank/DDBJ databases">
        <title>Gene loss provides genomic basis for host adaptation in cereal stripe rust fungi.</title>
        <authorList>
            <person name="Xia C."/>
        </authorList>
    </citation>
    <scope>NUCLEOTIDE SEQUENCE [LARGE SCALE GENOMIC DNA]</scope>
    <source>
        <strain evidence="2 3">93TX-2</strain>
    </source>
</reference>
<proteinExistence type="predicted"/>
<dbReference type="VEuPathDB" id="FungiDB:PSHT_00126"/>
<dbReference type="EMBL" id="PKSM01000001">
    <property type="protein sequence ID" value="POW23449.1"/>
    <property type="molecule type" value="Genomic_DNA"/>
</dbReference>
<accession>A0A2S4WNV6</accession>
<comment type="caution">
    <text evidence="2">The sequence shown here is derived from an EMBL/GenBank/DDBJ whole genome shotgun (WGS) entry which is preliminary data.</text>
</comment>
<evidence type="ECO:0000256" key="1">
    <source>
        <dbReference type="SAM" id="MobiDB-lite"/>
    </source>
</evidence>
<gene>
    <name evidence="2" type="ORF">PSHT_00126</name>
</gene>
<protein>
    <submittedName>
        <fullName evidence="2">Uncharacterized protein</fullName>
    </submittedName>
</protein>
<evidence type="ECO:0000313" key="2">
    <source>
        <dbReference type="EMBL" id="POW23449.1"/>
    </source>
</evidence>
<sequence length="94" mass="10308">MEAGDHAVLKRRHPGPTFRTSDRRRLFGLAGRTQRRLSPCLSAKRKRRQQRSHFQGPGRQEFRDGEPSGALSASGSAMPCLLMAVVGPPGLGKD</sequence>
<reference evidence="3" key="3">
    <citation type="journal article" date="2018" name="Mol. Plant Microbe Interact.">
        <title>Genome sequence resources for the wheat stripe rust pathogen (Puccinia striiformis f. sp. tritici) and the barley stripe rust pathogen (Puccinia striiformis f. sp. hordei).</title>
        <authorList>
            <person name="Xia C."/>
            <person name="Wang M."/>
            <person name="Yin C."/>
            <person name="Cornejo O.E."/>
            <person name="Hulbert S.H."/>
            <person name="Chen X."/>
        </authorList>
    </citation>
    <scope>NUCLEOTIDE SEQUENCE [LARGE SCALE GENOMIC DNA]</scope>
    <source>
        <strain evidence="3">93TX-2</strain>
    </source>
</reference>
<dbReference type="Proteomes" id="UP000238274">
    <property type="component" value="Unassembled WGS sequence"/>
</dbReference>
<reference evidence="3" key="2">
    <citation type="journal article" date="2018" name="BMC Genomics">
        <title>Genomic insights into host adaptation between the wheat stripe rust pathogen (Puccinia striiformis f. sp. tritici) and the barley stripe rust pathogen (Puccinia striiformis f. sp. hordei).</title>
        <authorList>
            <person name="Xia C."/>
            <person name="Wang M."/>
            <person name="Yin C."/>
            <person name="Cornejo O.E."/>
            <person name="Hulbert S.H."/>
            <person name="Chen X."/>
        </authorList>
    </citation>
    <scope>NUCLEOTIDE SEQUENCE [LARGE SCALE GENOMIC DNA]</scope>
    <source>
        <strain evidence="3">93TX-2</strain>
    </source>
</reference>
<evidence type="ECO:0000313" key="3">
    <source>
        <dbReference type="Proteomes" id="UP000238274"/>
    </source>
</evidence>
<dbReference type="AlphaFoldDB" id="A0A2S4WNV6"/>
<keyword evidence="3" id="KW-1185">Reference proteome</keyword>
<feature type="region of interest" description="Disordered" evidence="1">
    <location>
        <begin position="1"/>
        <end position="74"/>
    </location>
</feature>
<name>A0A2S4WNV6_9BASI</name>